<dbReference type="RefSeq" id="WP_128641443.1">
    <property type="nucleotide sequence ID" value="NZ_CP008947.1"/>
</dbReference>
<protein>
    <submittedName>
        <fullName evidence="1">Uncharacterized protein</fullName>
    </submittedName>
</protein>
<accession>A0A076ESN6</accession>
<name>A0A076ESN6_RHOOP</name>
<evidence type="ECO:0000313" key="2">
    <source>
        <dbReference type="Proteomes" id="UP000028488"/>
    </source>
</evidence>
<dbReference type="eggNOG" id="ENOG50315F4">
    <property type="taxonomic scope" value="Bacteria"/>
</dbReference>
<dbReference type="AlphaFoldDB" id="A0A076ESN6"/>
<organism evidence="1 2">
    <name type="scientific">Rhodococcus opacus</name>
    <name type="common">Nocardia opaca</name>
    <dbReference type="NCBI Taxonomy" id="37919"/>
    <lineage>
        <taxon>Bacteria</taxon>
        <taxon>Bacillati</taxon>
        <taxon>Actinomycetota</taxon>
        <taxon>Actinomycetes</taxon>
        <taxon>Mycobacteriales</taxon>
        <taxon>Nocardiaceae</taxon>
        <taxon>Rhodococcus</taxon>
    </lineage>
</organism>
<sequence length="69" mass="7738">MATIEEFEQTVTDKVIAGLHDKFADYERRGVGLAELGDPDRFVERILAAMPAPHPWYEQFGTAWSSTPA</sequence>
<evidence type="ECO:0000313" key="1">
    <source>
        <dbReference type="EMBL" id="AII08861.1"/>
    </source>
</evidence>
<dbReference type="EMBL" id="CP008947">
    <property type="protein sequence ID" value="AII08861.1"/>
    <property type="molecule type" value="Genomic_DNA"/>
</dbReference>
<proteinExistence type="predicted"/>
<gene>
    <name evidence="1" type="ORF">EP51_31230</name>
</gene>
<dbReference type="Proteomes" id="UP000028488">
    <property type="component" value="Chromosome"/>
</dbReference>
<reference evidence="1 2" key="1">
    <citation type="submission" date="2014-07" db="EMBL/GenBank/DDBJ databases">
        <title>Genome Sequence of Rhodococcus opacus Strain R7, a Biodegrader of Mono- and Polycyclic Aromatic Hydrocarbons.</title>
        <authorList>
            <person name="Di Gennaro P."/>
            <person name="Zampolli J."/>
            <person name="Presti I."/>
            <person name="Cappelletti M."/>
            <person name="D'Ursi P."/>
            <person name="Orro A."/>
            <person name="Mezzelani A."/>
            <person name="Milanesi L."/>
        </authorList>
    </citation>
    <scope>NUCLEOTIDE SEQUENCE [LARGE SCALE GENOMIC DNA]</scope>
    <source>
        <strain evidence="1 2">R7</strain>
    </source>
</reference>